<proteinExistence type="predicted"/>
<name>A0A4U0UWT6_9PEZI</name>
<evidence type="ECO:0000313" key="2">
    <source>
        <dbReference type="EMBL" id="TKA40641.1"/>
    </source>
</evidence>
<dbReference type="OrthoDB" id="3819714at2759"/>
<comment type="caution">
    <text evidence="2">The sequence shown here is derived from an EMBL/GenBank/DDBJ whole genome shotgun (WGS) entry which is preliminary data.</text>
</comment>
<feature type="compositionally biased region" description="Basic and acidic residues" evidence="1">
    <location>
        <begin position="58"/>
        <end position="74"/>
    </location>
</feature>
<sequence length="293" mass="32575">MSIVLKNPEYSDFLQFCRTHAKARKLSVVQYLERRLNQAGSKRAKATERAGQSTLIDPHSESELQVREQAEDHHRRAPVPRDTTKRSMHGASITQLDQDPSHASERLLKMVHYRDCIWQANVPRCHTGRYVDPASDVHKAGGKVFRTSINNSLEDVMICQMSTCSYCITGNDVSATDVAETFPKSRNMAANVVKGRPFVHNGDVTLDGRGMPRYYKGTSSGWSPVFPKDVYPSEVDFTVGGETIERVAVMACYARNCDVCGTRAGARDGKRIVGLAGRPTNGGRLRETKEDGR</sequence>
<gene>
    <name evidence="2" type="ORF">B0A54_09102</name>
</gene>
<organism evidence="2 3">
    <name type="scientific">Friedmanniomyces endolithicus</name>
    <dbReference type="NCBI Taxonomy" id="329885"/>
    <lineage>
        <taxon>Eukaryota</taxon>
        <taxon>Fungi</taxon>
        <taxon>Dikarya</taxon>
        <taxon>Ascomycota</taxon>
        <taxon>Pezizomycotina</taxon>
        <taxon>Dothideomycetes</taxon>
        <taxon>Dothideomycetidae</taxon>
        <taxon>Mycosphaerellales</taxon>
        <taxon>Teratosphaeriaceae</taxon>
        <taxon>Friedmanniomyces</taxon>
    </lineage>
</organism>
<evidence type="ECO:0000256" key="1">
    <source>
        <dbReference type="SAM" id="MobiDB-lite"/>
    </source>
</evidence>
<accession>A0A4U0UWT6</accession>
<protein>
    <submittedName>
        <fullName evidence="2">Uncharacterized protein</fullName>
    </submittedName>
</protein>
<dbReference type="AlphaFoldDB" id="A0A4U0UWT6"/>
<reference evidence="2 3" key="1">
    <citation type="submission" date="2017-03" db="EMBL/GenBank/DDBJ databases">
        <title>Genomes of endolithic fungi from Antarctica.</title>
        <authorList>
            <person name="Coleine C."/>
            <person name="Masonjones S."/>
            <person name="Stajich J.E."/>
        </authorList>
    </citation>
    <scope>NUCLEOTIDE SEQUENCE [LARGE SCALE GENOMIC DNA]</scope>
    <source>
        <strain evidence="2 3">CCFEE 5311</strain>
    </source>
</reference>
<evidence type="ECO:0000313" key="3">
    <source>
        <dbReference type="Proteomes" id="UP000310066"/>
    </source>
</evidence>
<dbReference type="Proteomes" id="UP000310066">
    <property type="component" value="Unassembled WGS sequence"/>
</dbReference>
<feature type="region of interest" description="Disordered" evidence="1">
    <location>
        <begin position="37"/>
        <end position="100"/>
    </location>
</feature>
<dbReference type="EMBL" id="NAJP01000032">
    <property type="protein sequence ID" value="TKA40641.1"/>
    <property type="molecule type" value="Genomic_DNA"/>
</dbReference>